<dbReference type="InterPro" id="IPR012341">
    <property type="entry name" value="6hp_glycosidase-like_sf"/>
</dbReference>
<evidence type="ECO:0000256" key="2">
    <source>
        <dbReference type="ARBA" id="ARBA00038358"/>
    </source>
</evidence>
<keyword evidence="3" id="KW-0732">Signal</keyword>
<organism evidence="4 5">
    <name type="scientific">Zasmidium cellare ATCC 36951</name>
    <dbReference type="NCBI Taxonomy" id="1080233"/>
    <lineage>
        <taxon>Eukaryota</taxon>
        <taxon>Fungi</taxon>
        <taxon>Dikarya</taxon>
        <taxon>Ascomycota</taxon>
        <taxon>Pezizomycotina</taxon>
        <taxon>Dothideomycetes</taxon>
        <taxon>Dothideomycetidae</taxon>
        <taxon>Mycosphaerellales</taxon>
        <taxon>Mycosphaerellaceae</taxon>
        <taxon>Zasmidium</taxon>
    </lineage>
</organism>
<dbReference type="RefSeq" id="XP_033662312.1">
    <property type="nucleotide sequence ID" value="XM_033814104.1"/>
</dbReference>
<dbReference type="OrthoDB" id="2317065at2759"/>
<dbReference type="Gene3D" id="1.50.10.10">
    <property type="match status" value="1"/>
</dbReference>
<dbReference type="PANTHER" id="PTHR36845">
    <property type="entry name" value="HYDROLASE, PUTATIVE (AFU_ORTHOLOGUE AFUA_7G05090)-RELATED"/>
    <property type="match status" value="1"/>
</dbReference>
<dbReference type="GO" id="GO:0052757">
    <property type="term" value="F:chondroitin hydrolase activity"/>
    <property type="evidence" value="ECO:0007669"/>
    <property type="project" value="TreeGrafter"/>
</dbReference>
<dbReference type="GeneID" id="54567376"/>
<dbReference type="SUPFAM" id="SSF48208">
    <property type="entry name" value="Six-hairpin glycosidases"/>
    <property type="match status" value="1"/>
</dbReference>
<name>A0A6A6C3D7_ZASCE</name>
<evidence type="ECO:0000313" key="4">
    <source>
        <dbReference type="EMBL" id="KAF2161423.1"/>
    </source>
</evidence>
<dbReference type="GO" id="GO:0000272">
    <property type="term" value="P:polysaccharide catabolic process"/>
    <property type="evidence" value="ECO:0007669"/>
    <property type="project" value="TreeGrafter"/>
</dbReference>
<gene>
    <name evidence="4" type="ORF">M409DRAFT_59129</name>
</gene>
<keyword evidence="1 4" id="KW-0378">Hydrolase</keyword>
<reference evidence="4" key="1">
    <citation type="journal article" date="2020" name="Stud. Mycol.">
        <title>101 Dothideomycetes genomes: a test case for predicting lifestyles and emergence of pathogens.</title>
        <authorList>
            <person name="Haridas S."/>
            <person name="Albert R."/>
            <person name="Binder M."/>
            <person name="Bloem J."/>
            <person name="Labutti K."/>
            <person name="Salamov A."/>
            <person name="Andreopoulos B."/>
            <person name="Baker S."/>
            <person name="Barry K."/>
            <person name="Bills G."/>
            <person name="Bluhm B."/>
            <person name="Cannon C."/>
            <person name="Castanera R."/>
            <person name="Culley D."/>
            <person name="Daum C."/>
            <person name="Ezra D."/>
            <person name="Gonzalez J."/>
            <person name="Henrissat B."/>
            <person name="Kuo A."/>
            <person name="Liang C."/>
            <person name="Lipzen A."/>
            <person name="Lutzoni F."/>
            <person name="Magnuson J."/>
            <person name="Mondo S."/>
            <person name="Nolan M."/>
            <person name="Ohm R."/>
            <person name="Pangilinan J."/>
            <person name="Park H.-J."/>
            <person name="Ramirez L."/>
            <person name="Alfaro M."/>
            <person name="Sun H."/>
            <person name="Tritt A."/>
            <person name="Yoshinaga Y."/>
            <person name="Zwiers L.-H."/>
            <person name="Turgeon B."/>
            <person name="Goodwin S."/>
            <person name="Spatafora J."/>
            <person name="Crous P."/>
            <person name="Grigoriev I."/>
        </authorList>
    </citation>
    <scope>NUCLEOTIDE SEQUENCE</scope>
    <source>
        <strain evidence="4">ATCC 36951</strain>
    </source>
</reference>
<evidence type="ECO:0000313" key="5">
    <source>
        <dbReference type="Proteomes" id="UP000799537"/>
    </source>
</evidence>
<keyword evidence="5" id="KW-1185">Reference proteome</keyword>
<protein>
    <submittedName>
        <fullName evidence="4">Glycoside hydrolase family 88 protein</fullName>
    </submittedName>
</protein>
<dbReference type="PANTHER" id="PTHR36845:SF1">
    <property type="entry name" value="HYDROLASE, PUTATIVE (AFU_ORTHOLOGUE AFUA_7G05090)-RELATED"/>
    <property type="match status" value="1"/>
</dbReference>
<dbReference type="AlphaFoldDB" id="A0A6A6C3D7"/>
<dbReference type="Proteomes" id="UP000799537">
    <property type="component" value="Unassembled WGS sequence"/>
</dbReference>
<dbReference type="InterPro" id="IPR008928">
    <property type="entry name" value="6-hairpin_glycosidase_sf"/>
</dbReference>
<evidence type="ECO:0000256" key="3">
    <source>
        <dbReference type="SAM" id="SignalP"/>
    </source>
</evidence>
<feature type="signal peptide" evidence="3">
    <location>
        <begin position="1"/>
        <end position="17"/>
    </location>
</feature>
<evidence type="ECO:0000256" key="1">
    <source>
        <dbReference type="ARBA" id="ARBA00022801"/>
    </source>
</evidence>
<sequence>MSIRGCTLACLILTCSAFQDPRIRGLYDENIEARIWRTILTGAPRIGDVGWPQYTQGAHNNTPSSNSEPGTYVDTDAEGWTAGFFPDSLWQLYHRKTTLVSHRRPYENEPDLDQWLSQTQAWTDPLITNVNLTNTHDIGFLAKPFESALNYNNETKYLPVLGRMSLNLASRYVPAPGVIRSWNTNNDSFSQRGSHEDSVLVIIDNMMNLALLARSASTYTHNETLLEIAVFHANRTRDHHIRPDGSSFHVCDYSGTTGELYLCRTAQGLADNSTWARGQAWAIYGFAEIYSFTGDESYLQTSIQAADWFLEHLPQDGVPFWDFDAPYLRNVTPRDSSAATIAASGLLLLQEQIDNKAGSGGGWHGQGHWNGGRGRRDYRAAAVKLLQDVLDLSLAGKITYSSIGPANPNSTLGAVTDVSTPANTALSRGFESILMHATANNNPNAGDGRSYDTGLVYGDFYLIEAGNRLLEHGSSNHWSK</sequence>
<dbReference type="InterPro" id="IPR052369">
    <property type="entry name" value="UG_Glycosaminoglycan_Hydrolase"/>
</dbReference>
<feature type="chain" id="PRO_5025688432" evidence="3">
    <location>
        <begin position="18"/>
        <end position="480"/>
    </location>
</feature>
<dbReference type="EMBL" id="ML993619">
    <property type="protein sequence ID" value="KAF2161423.1"/>
    <property type="molecule type" value="Genomic_DNA"/>
</dbReference>
<accession>A0A6A6C3D7</accession>
<proteinExistence type="inferred from homology"/>
<comment type="similarity">
    <text evidence="2">Belongs to the glycosyl hydrolase 88 family.</text>
</comment>